<dbReference type="EMBL" id="FM207868">
    <property type="protein sequence ID" value="CAR63729.1"/>
    <property type="molecule type" value="mRNA"/>
</dbReference>
<reference evidence="1" key="1">
    <citation type="submission" date="2008-08" db="EMBL/GenBank/DDBJ databases">
        <authorList>
            <person name="Zhan X.M."/>
        </authorList>
    </citation>
    <scope>NUCLEOTIDE SEQUENCE</scope>
</reference>
<name>C7TNY6_ANGCA</name>
<dbReference type="AlphaFoldDB" id="C7TNY6"/>
<proteinExistence type="evidence at transcript level"/>
<reference evidence="1" key="2">
    <citation type="journal article" date="2009" name="BMC Mol. Biol.">
        <title>Preliminary molecular characterization of the human pathogen Angiostrongylus cantonensis.</title>
        <authorList>
            <person name="He H."/>
            <person name="Cheng M."/>
            <person name="Yang X."/>
            <person name="Meng J."/>
            <person name="He A."/>
            <person name="Zheng X."/>
            <person name="Li Z."/>
            <person name="Guo P."/>
            <person name="Pan Z."/>
            <person name="Zhan X."/>
        </authorList>
    </citation>
    <scope>NUCLEOTIDE SEQUENCE</scope>
</reference>
<evidence type="ECO:0000313" key="1">
    <source>
        <dbReference type="EMBL" id="CAR63729.1"/>
    </source>
</evidence>
<protein>
    <submittedName>
        <fullName evidence="1">Uncharacterized protein</fullName>
    </submittedName>
</protein>
<organism evidence="1">
    <name type="scientific">Angiostrongylus cantonensis</name>
    <name type="common">Rat lungworm</name>
    <dbReference type="NCBI Taxonomy" id="6313"/>
    <lineage>
        <taxon>Eukaryota</taxon>
        <taxon>Metazoa</taxon>
        <taxon>Ecdysozoa</taxon>
        <taxon>Nematoda</taxon>
        <taxon>Chromadorea</taxon>
        <taxon>Rhabditida</taxon>
        <taxon>Rhabditina</taxon>
        <taxon>Rhabditomorpha</taxon>
        <taxon>Strongyloidea</taxon>
        <taxon>Metastrongylidae</taxon>
        <taxon>Angiostrongylus</taxon>
    </lineage>
</organism>
<accession>C7TNY6</accession>
<sequence>MENQEKTESQVLTELLGKTLLQLQLHLPLTFALTVHQLHLVNPDSPDRLGHLDPLANQDRSACHLSAELLGHLESLGPWGKTGYPENLVNLEHQVEPLKQSECPGLPDHLVQMDLLANLENQELPVPQFQDLLDLRETPAVLENLEALANQDHQDPQEVLGVQEAATIALHRALLRDIKLQIELDMLLFSFIIGVVLARQHIVLDFAICTMLKLPLRFG</sequence>